<dbReference type="GO" id="GO:0005634">
    <property type="term" value="C:nucleus"/>
    <property type="evidence" value="ECO:0007669"/>
    <property type="project" value="TreeGrafter"/>
</dbReference>
<keyword evidence="8" id="KW-1185">Reference proteome</keyword>
<dbReference type="Proteomes" id="UP000821866">
    <property type="component" value="Chromosome 4"/>
</dbReference>
<keyword evidence="3" id="KW-0647">Proteasome</keyword>
<gene>
    <name evidence="7" type="ORF">HPB51_017441</name>
</gene>
<dbReference type="GO" id="GO:0008541">
    <property type="term" value="C:proteasome regulatory particle, lid subcomplex"/>
    <property type="evidence" value="ECO:0007669"/>
    <property type="project" value="TreeGrafter"/>
</dbReference>
<evidence type="ECO:0000256" key="4">
    <source>
        <dbReference type="ARBA" id="ARBA00062283"/>
    </source>
</evidence>
<dbReference type="PANTHER" id="PTHR12387">
    <property type="entry name" value="26S PROTEASOME NON-ATPASE REGULATORY SUBUNIT 8"/>
    <property type="match status" value="1"/>
</dbReference>
<evidence type="ECO:0000256" key="5">
    <source>
        <dbReference type="ARBA" id="ARBA00078986"/>
    </source>
</evidence>
<evidence type="ECO:0000256" key="2">
    <source>
        <dbReference type="ARBA" id="ARBA00014939"/>
    </source>
</evidence>
<dbReference type="VEuPathDB" id="VectorBase:LOC119167391"/>
<name>A0A9J6E2X4_RHIMP</name>
<comment type="subunit">
    <text evidence="4">Component of the 19S proteasome regulatory particle complex. The 26S proteasome consists of a 20S core particle (CP) and two 19S regulatory subunits (RP). The regulatory particle is made of a lid composed of 9 subunits including PSMD8, a base containing 6 ATPases and few additional components. Interacts with DDI2. Interacts with TASOR.</text>
</comment>
<accession>A0A9J6E2X4</accession>
<evidence type="ECO:0000256" key="3">
    <source>
        <dbReference type="ARBA" id="ARBA00022942"/>
    </source>
</evidence>
<evidence type="ECO:0000259" key="6">
    <source>
        <dbReference type="PROSITE" id="PS50250"/>
    </source>
</evidence>
<dbReference type="PANTHER" id="PTHR12387:SF0">
    <property type="entry name" value="26S PROTEASOME NON-ATPASE REGULATORY SUBUNIT 8"/>
    <property type="match status" value="1"/>
</dbReference>
<dbReference type="AlphaFoldDB" id="A0A9J6E2X4"/>
<reference evidence="7" key="1">
    <citation type="journal article" date="2020" name="Cell">
        <title>Large-Scale Comparative Analyses of Tick Genomes Elucidate Their Genetic Diversity and Vector Capacities.</title>
        <authorList>
            <consortium name="Tick Genome and Microbiome Consortium (TIGMIC)"/>
            <person name="Jia N."/>
            <person name="Wang J."/>
            <person name="Shi W."/>
            <person name="Du L."/>
            <person name="Sun Y."/>
            <person name="Zhan W."/>
            <person name="Jiang J.F."/>
            <person name="Wang Q."/>
            <person name="Zhang B."/>
            <person name="Ji P."/>
            <person name="Bell-Sakyi L."/>
            <person name="Cui X.M."/>
            <person name="Yuan T.T."/>
            <person name="Jiang B.G."/>
            <person name="Yang W.F."/>
            <person name="Lam T.T."/>
            <person name="Chang Q.C."/>
            <person name="Ding S.J."/>
            <person name="Wang X.J."/>
            <person name="Zhu J.G."/>
            <person name="Ruan X.D."/>
            <person name="Zhao L."/>
            <person name="Wei J.T."/>
            <person name="Ye R.Z."/>
            <person name="Que T.C."/>
            <person name="Du C.H."/>
            <person name="Zhou Y.H."/>
            <person name="Cheng J.X."/>
            <person name="Dai P.F."/>
            <person name="Guo W.B."/>
            <person name="Han X.H."/>
            <person name="Huang E.J."/>
            <person name="Li L.F."/>
            <person name="Wei W."/>
            <person name="Gao Y.C."/>
            <person name="Liu J.Z."/>
            <person name="Shao H.Z."/>
            <person name="Wang X."/>
            <person name="Wang C.C."/>
            <person name="Yang T.C."/>
            <person name="Huo Q.B."/>
            <person name="Li W."/>
            <person name="Chen H.Y."/>
            <person name="Chen S.E."/>
            <person name="Zhou L.G."/>
            <person name="Ni X.B."/>
            <person name="Tian J.H."/>
            <person name="Sheng Y."/>
            <person name="Liu T."/>
            <person name="Pan Y.S."/>
            <person name="Xia L.Y."/>
            <person name="Li J."/>
            <person name="Zhao F."/>
            <person name="Cao W.C."/>
        </authorList>
    </citation>
    <scope>NUCLEOTIDE SEQUENCE</scope>
    <source>
        <strain evidence="7">Rmic-2018</strain>
    </source>
</reference>
<proteinExistence type="inferred from homology"/>
<dbReference type="InterPro" id="IPR033464">
    <property type="entry name" value="CSN8_PSD8_EIF3K"/>
</dbReference>
<dbReference type="GO" id="GO:0043161">
    <property type="term" value="P:proteasome-mediated ubiquitin-dependent protein catabolic process"/>
    <property type="evidence" value="ECO:0007669"/>
    <property type="project" value="TreeGrafter"/>
</dbReference>
<comment type="similarity">
    <text evidence="1">Belongs to the proteasome subunit S14 family.</text>
</comment>
<dbReference type="EMBL" id="JABSTU010000006">
    <property type="protein sequence ID" value="KAH8028481.1"/>
    <property type="molecule type" value="Genomic_DNA"/>
</dbReference>
<organism evidence="7 8">
    <name type="scientific">Rhipicephalus microplus</name>
    <name type="common">Cattle tick</name>
    <name type="synonym">Boophilus microplus</name>
    <dbReference type="NCBI Taxonomy" id="6941"/>
    <lineage>
        <taxon>Eukaryota</taxon>
        <taxon>Metazoa</taxon>
        <taxon>Ecdysozoa</taxon>
        <taxon>Arthropoda</taxon>
        <taxon>Chelicerata</taxon>
        <taxon>Arachnida</taxon>
        <taxon>Acari</taxon>
        <taxon>Parasitiformes</taxon>
        <taxon>Ixodida</taxon>
        <taxon>Ixodoidea</taxon>
        <taxon>Ixodidae</taxon>
        <taxon>Rhipicephalinae</taxon>
        <taxon>Rhipicephalus</taxon>
        <taxon>Boophilus</taxon>
    </lineage>
</organism>
<dbReference type="PROSITE" id="PS50250">
    <property type="entry name" value="PCI"/>
    <property type="match status" value="1"/>
</dbReference>
<dbReference type="FunFam" id="1.25.40.990:FF:000001">
    <property type="entry name" value="26S proteasome non-ATPase regulatory subunit"/>
    <property type="match status" value="1"/>
</dbReference>
<feature type="domain" description="PCI" evidence="6">
    <location>
        <begin position="113"/>
        <end position="284"/>
    </location>
</feature>
<sequence>MQFAEKREVAGSNLRYEAAVVAATCVRAEFVVAADMALLDGVLANYQLLSKEWSKKPPDLKKCGELLGNLKVTLTQLPFLPTSDTSVSKRELLLARDILEIGAQWSIKTRDIPSFERYLAQLKCYYLDYQNDLPESAQKYELLGLNLLCLLAQNRVAEFHTELELLPAKEIQSNVYINHPVRLEQFLMEGSYNKVFKSKDNVPAANYSFFMDILLDTVRDEIARCIEKAYDRISSHEATRMLFLDSPQQTDVYASKRGWTATHNVYQFSTEVKHTEDVISTEDLASQAIGYARELEMIV</sequence>
<dbReference type="InterPro" id="IPR000717">
    <property type="entry name" value="PCI_dom"/>
</dbReference>
<reference evidence="7" key="2">
    <citation type="submission" date="2021-09" db="EMBL/GenBank/DDBJ databases">
        <authorList>
            <person name="Jia N."/>
            <person name="Wang J."/>
            <person name="Shi W."/>
            <person name="Du L."/>
            <person name="Sun Y."/>
            <person name="Zhan W."/>
            <person name="Jiang J."/>
            <person name="Wang Q."/>
            <person name="Zhang B."/>
            <person name="Ji P."/>
            <person name="Sakyi L.B."/>
            <person name="Cui X."/>
            <person name="Yuan T."/>
            <person name="Jiang B."/>
            <person name="Yang W."/>
            <person name="Lam T.T.-Y."/>
            <person name="Chang Q."/>
            <person name="Ding S."/>
            <person name="Wang X."/>
            <person name="Zhu J."/>
            <person name="Ruan X."/>
            <person name="Zhao L."/>
            <person name="Wei J."/>
            <person name="Que T."/>
            <person name="Du C."/>
            <person name="Cheng J."/>
            <person name="Dai P."/>
            <person name="Han X."/>
            <person name="Huang E."/>
            <person name="Gao Y."/>
            <person name="Liu J."/>
            <person name="Shao H."/>
            <person name="Ye R."/>
            <person name="Li L."/>
            <person name="Wei W."/>
            <person name="Wang X."/>
            <person name="Wang C."/>
            <person name="Huo Q."/>
            <person name="Li W."/>
            <person name="Guo W."/>
            <person name="Chen H."/>
            <person name="Chen S."/>
            <person name="Zhou L."/>
            <person name="Zhou L."/>
            <person name="Ni X."/>
            <person name="Tian J."/>
            <person name="Zhou Y."/>
            <person name="Sheng Y."/>
            <person name="Liu T."/>
            <person name="Pan Y."/>
            <person name="Xia L."/>
            <person name="Li J."/>
            <person name="Zhao F."/>
            <person name="Cao W."/>
        </authorList>
    </citation>
    <scope>NUCLEOTIDE SEQUENCE</scope>
    <source>
        <strain evidence="7">Rmic-2018</strain>
        <tissue evidence="7">Larvae</tissue>
    </source>
</reference>
<comment type="caution">
    <text evidence="7">The sequence shown here is derived from an EMBL/GenBank/DDBJ whole genome shotgun (WGS) entry which is preliminary data.</text>
</comment>
<dbReference type="GO" id="GO:0005829">
    <property type="term" value="C:cytosol"/>
    <property type="evidence" value="ECO:0007669"/>
    <property type="project" value="TreeGrafter"/>
</dbReference>
<dbReference type="Pfam" id="PF10075">
    <property type="entry name" value="CSN8_PSD8_EIF3K"/>
    <property type="match status" value="1"/>
</dbReference>
<evidence type="ECO:0000313" key="7">
    <source>
        <dbReference type="EMBL" id="KAH8028481.1"/>
    </source>
</evidence>
<evidence type="ECO:0000256" key="1">
    <source>
        <dbReference type="ARBA" id="ARBA00009627"/>
    </source>
</evidence>
<dbReference type="Gene3D" id="1.25.40.990">
    <property type="match status" value="1"/>
</dbReference>
<dbReference type="InterPro" id="IPR006746">
    <property type="entry name" value="26S_Psome_Rpn12"/>
</dbReference>
<protein>
    <recommendedName>
        <fullName evidence="2">26S proteasome non-ATPase regulatory subunit 8</fullName>
    </recommendedName>
    <alternativeName>
        <fullName evidence="5">26S proteasome regulatory subunit RPN12</fullName>
    </alternativeName>
</protein>
<evidence type="ECO:0000313" key="8">
    <source>
        <dbReference type="Proteomes" id="UP000821866"/>
    </source>
</evidence>